<name>A0ABY7JYU7_9ACTN</name>
<gene>
    <name evidence="6" type="ORF">M6B22_18545</name>
</gene>
<organism evidence="6 7">
    <name type="scientific">Jatrophihabitans cynanchi</name>
    <dbReference type="NCBI Taxonomy" id="2944128"/>
    <lineage>
        <taxon>Bacteria</taxon>
        <taxon>Bacillati</taxon>
        <taxon>Actinomycetota</taxon>
        <taxon>Actinomycetes</taxon>
        <taxon>Jatrophihabitantales</taxon>
        <taxon>Jatrophihabitantaceae</taxon>
        <taxon>Jatrophihabitans</taxon>
    </lineage>
</organism>
<evidence type="ECO:0000256" key="3">
    <source>
        <dbReference type="ARBA" id="ARBA00013368"/>
    </source>
</evidence>
<dbReference type="PANTHER" id="PTHR32114:SF2">
    <property type="entry name" value="ABC TRANSPORTER ABCH.3"/>
    <property type="match status" value="1"/>
</dbReference>
<evidence type="ECO:0000313" key="7">
    <source>
        <dbReference type="Proteomes" id="UP001164693"/>
    </source>
</evidence>
<dbReference type="Proteomes" id="UP001164693">
    <property type="component" value="Chromosome"/>
</dbReference>
<dbReference type="RefSeq" id="WP_269443046.1">
    <property type="nucleotide sequence ID" value="NZ_CP097463.1"/>
</dbReference>
<keyword evidence="7" id="KW-1185">Reference proteome</keyword>
<evidence type="ECO:0000313" key="6">
    <source>
        <dbReference type="EMBL" id="WAX56512.1"/>
    </source>
</evidence>
<feature type="coiled-coil region" evidence="4">
    <location>
        <begin position="540"/>
        <end position="593"/>
    </location>
</feature>
<evidence type="ECO:0000259" key="5">
    <source>
        <dbReference type="Pfam" id="PF13476"/>
    </source>
</evidence>
<sequence>MRLHELRLRAFGPFADEQVVDFDQLGASGLFLLDGPTGAGKTSVLDAITFALYGPGERGGDGRLHSDFAAAGVEPRVQLEFSMRGSRHRVTRTPEYARPKHRGTGLTRQAATVHLERREAGRWVSRSSNKAEVADLLADELRLTRDQFTQVVLLPQGEFARFLRADDDERRTVLTKLFGTHLYDQITDELDRRRAVAVKDLDASRLRVRACAAAAAEAAGLDAVEREALIVLPDAELRTRLSRIAAALQAEQEYSAGQRVERDAALDAARREHAESIALAERADRLVAARAALAEHRRGRAEHERRVQALAAARRAEPVRALLEALADADADAARARAAVLEVDPHVSGEVLAGAGGAAYAQLAAEAAREAAELQHLVAREADAEAAQAAVAAELAAFERTGHELESRQARVAELPTRVAGASRQLAAARARSDRAGSLRASCAELQARLDATRQLAELAPRIERARRADDRALAAYRTGLAEHVRLLEARAAGIAAELAAGLVAGEPCAVCGSREHPAAATGTSQPVRAEDVAVAAAVAERAGKQRESCAATLARLERDQAAVAALAGTETAAELADQLAAAQAALADAECADAEVQPGAEALAALEAEQSRCAEELSAAVARHSAAASRLQAAQSRLAEQTETLAAAAGSSASVADKQRELVELGRRGAALAAAADTLAAALATARAARTRAEHESAAGGFATLEAAAAAVRTTTQAEELAEHVARWTAEQERLQARLAECGDLGGADPAEVAARAQAGGRALEAARSAAAAAADRAEVARHACERFSSALRDVEQAQDELLARDEQAAPVLYLAKLTKGMTGQRRVALTTYVLRHWFERVVQAANQRLGSMSSGRYELVRVDEGTSKGERTGLTLCVLDRHTGERRSTRSLSGGETFYASLALALGLADVVRAEAGGIDLDTLFIDEGFGTLDADTLEEVMSVIDELRDRGRVVGIVSHVAELKDRIAERVEVRRRPDGSSWLRVVA</sequence>
<dbReference type="EMBL" id="CP097463">
    <property type="protein sequence ID" value="WAX56512.1"/>
    <property type="molecule type" value="Genomic_DNA"/>
</dbReference>
<dbReference type="SUPFAM" id="SSF52540">
    <property type="entry name" value="P-loop containing nucleoside triphosphate hydrolases"/>
    <property type="match status" value="1"/>
</dbReference>
<evidence type="ECO:0000256" key="2">
    <source>
        <dbReference type="ARBA" id="ARBA00011322"/>
    </source>
</evidence>
<evidence type="ECO:0000256" key="4">
    <source>
        <dbReference type="SAM" id="Coils"/>
    </source>
</evidence>
<keyword evidence="4" id="KW-0175">Coiled coil</keyword>
<comment type="subunit">
    <text evidence="2">Heterodimer of SbcC and SbcD.</text>
</comment>
<proteinExistence type="inferred from homology"/>
<protein>
    <recommendedName>
        <fullName evidence="3">Nuclease SbcCD subunit C</fullName>
    </recommendedName>
</protein>
<reference evidence="6" key="1">
    <citation type="submission" date="2022-05" db="EMBL/GenBank/DDBJ databases">
        <title>Jatrophihabitans sp. SB3-54 whole genome sequence.</title>
        <authorList>
            <person name="Suh M.K."/>
            <person name="Eom M.K."/>
            <person name="Kim J.S."/>
            <person name="Kim H.S."/>
            <person name="Do H.E."/>
            <person name="Shin Y.K."/>
            <person name="Lee J.-S."/>
        </authorList>
    </citation>
    <scope>NUCLEOTIDE SEQUENCE</scope>
    <source>
        <strain evidence="6">SB3-54</strain>
    </source>
</reference>
<feature type="domain" description="Rad50/SbcC-type AAA" evidence="5">
    <location>
        <begin position="5"/>
        <end position="183"/>
    </location>
</feature>
<comment type="similarity">
    <text evidence="1">Belongs to the SMC family. SbcC subfamily.</text>
</comment>
<dbReference type="Gene3D" id="3.40.50.300">
    <property type="entry name" value="P-loop containing nucleotide triphosphate hydrolases"/>
    <property type="match status" value="2"/>
</dbReference>
<dbReference type="InterPro" id="IPR038729">
    <property type="entry name" value="Rad50/SbcC_AAA"/>
</dbReference>
<dbReference type="Pfam" id="PF13558">
    <property type="entry name" value="SbcC_Walker_B"/>
    <property type="match status" value="1"/>
</dbReference>
<dbReference type="PANTHER" id="PTHR32114">
    <property type="entry name" value="ABC TRANSPORTER ABCH.3"/>
    <property type="match status" value="1"/>
</dbReference>
<accession>A0ABY7JYU7</accession>
<evidence type="ECO:0000256" key="1">
    <source>
        <dbReference type="ARBA" id="ARBA00006930"/>
    </source>
</evidence>
<dbReference type="Pfam" id="PF13476">
    <property type="entry name" value="AAA_23"/>
    <property type="match status" value="1"/>
</dbReference>
<dbReference type="InterPro" id="IPR027417">
    <property type="entry name" value="P-loop_NTPase"/>
</dbReference>